<dbReference type="AlphaFoldDB" id="A0A0C3QVF0"/>
<reference evidence="1 2" key="1">
    <citation type="submission" date="2014-04" db="EMBL/GenBank/DDBJ databases">
        <authorList>
            <consortium name="DOE Joint Genome Institute"/>
            <person name="Kuo A."/>
            <person name="Girlanda M."/>
            <person name="Perotto S."/>
            <person name="Kohler A."/>
            <person name="Nagy L.G."/>
            <person name="Floudas D."/>
            <person name="Copeland A."/>
            <person name="Barry K.W."/>
            <person name="Cichocki N."/>
            <person name="Veneault-Fourrey C."/>
            <person name="LaButti K."/>
            <person name="Lindquist E.A."/>
            <person name="Lipzen A."/>
            <person name="Lundell T."/>
            <person name="Morin E."/>
            <person name="Murat C."/>
            <person name="Sun H."/>
            <person name="Tunlid A."/>
            <person name="Henrissat B."/>
            <person name="Grigoriev I.V."/>
            <person name="Hibbett D.S."/>
            <person name="Martin F."/>
            <person name="Nordberg H.P."/>
            <person name="Cantor M.N."/>
            <person name="Hua S.X."/>
        </authorList>
    </citation>
    <scope>NUCLEOTIDE SEQUENCE [LARGE SCALE GENOMIC DNA]</scope>
    <source>
        <strain evidence="1 2">MUT 4182</strain>
    </source>
</reference>
<sequence>MTFSFLPTLVSGLSIFFYSRLGFRSPMLKPFRLSVSVRDRFSLFATSSRESRPSQKQKHKNIPFLFFV</sequence>
<proteinExistence type="predicted"/>
<reference evidence="2" key="2">
    <citation type="submission" date="2015-01" db="EMBL/GenBank/DDBJ databases">
        <title>Evolutionary Origins and Diversification of the Mycorrhizal Mutualists.</title>
        <authorList>
            <consortium name="DOE Joint Genome Institute"/>
            <consortium name="Mycorrhizal Genomics Consortium"/>
            <person name="Kohler A."/>
            <person name="Kuo A."/>
            <person name="Nagy L.G."/>
            <person name="Floudas D."/>
            <person name="Copeland A."/>
            <person name="Barry K.W."/>
            <person name="Cichocki N."/>
            <person name="Veneault-Fourrey C."/>
            <person name="LaButti K."/>
            <person name="Lindquist E.A."/>
            <person name="Lipzen A."/>
            <person name="Lundell T."/>
            <person name="Morin E."/>
            <person name="Murat C."/>
            <person name="Riley R."/>
            <person name="Ohm R."/>
            <person name="Sun H."/>
            <person name="Tunlid A."/>
            <person name="Henrissat B."/>
            <person name="Grigoriev I.V."/>
            <person name="Hibbett D.S."/>
            <person name="Martin F."/>
        </authorList>
    </citation>
    <scope>NUCLEOTIDE SEQUENCE [LARGE SCALE GENOMIC DNA]</scope>
    <source>
        <strain evidence="2">MUT 4182</strain>
    </source>
</reference>
<dbReference type="EMBL" id="KN822953">
    <property type="protein sequence ID" value="KIO32614.1"/>
    <property type="molecule type" value="Genomic_DNA"/>
</dbReference>
<protein>
    <submittedName>
        <fullName evidence="1">Uncharacterized protein</fullName>
    </submittedName>
</protein>
<evidence type="ECO:0000313" key="1">
    <source>
        <dbReference type="EMBL" id="KIO32614.1"/>
    </source>
</evidence>
<keyword evidence="2" id="KW-1185">Reference proteome</keyword>
<organism evidence="1 2">
    <name type="scientific">Tulasnella calospora MUT 4182</name>
    <dbReference type="NCBI Taxonomy" id="1051891"/>
    <lineage>
        <taxon>Eukaryota</taxon>
        <taxon>Fungi</taxon>
        <taxon>Dikarya</taxon>
        <taxon>Basidiomycota</taxon>
        <taxon>Agaricomycotina</taxon>
        <taxon>Agaricomycetes</taxon>
        <taxon>Cantharellales</taxon>
        <taxon>Tulasnellaceae</taxon>
        <taxon>Tulasnella</taxon>
    </lineage>
</organism>
<dbReference type="HOGENOM" id="CLU_2795803_0_0_1"/>
<name>A0A0C3QVF0_9AGAM</name>
<evidence type="ECO:0000313" key="2">
    <source>
        <dbReference type="Proteomes" id="UP000054248"/>
    </source>
</evidence>
<dbReference type="Proteomes" id="UP000054248">
    <property type="component" value="Unassembled WGS sequence"/>
</dbReference>
<gene>
    <name evidence="1" type="ORF">M407DRAFT_241323</name>
</gene>
<accession>A0A0C3QVF0</accession>